<evidence type="ECO:0000313" key="2">
    <source>
        <dbReference type="EMBL" id="UOD30341.1"/>
    </source>
</evidence>
<gene>
    <name evidence="2" type="ORF">INH39_00865</name>
</gene>
<evidence type="ECO:0000256" key="1">
    <source>
        <dbReference type="SAM" id="SignalP"/>
    </source>
</evidence>
<dbReference type="Proteomes" id="UP000831532">
    <property type="component" value="Chromosome"/>
</dbReference>
<evidence type="ECO:0008006" key="4">
    <source>
        <dbReference type="Google" id="ProtNLM"/>
    </source>
</evidence>
<organism evidence="2 3">
    <name type="scientific">Massilia violaceinigra</name>
    <dbReference type="NCBI Taxonomy" id="2045208"/>
    <lineage>
        <taxon>Bacteria</taxon>
        <taxon>Pseudomonadati</taxon>
        <taxon>Pseudomonadota</taxon>
        <taxon>Betaproteobacteria</taxon>
        <taxon>Burkholderiales</taxon>
        <taxon>Oxalobacteraceae</taxon>
        <taxon>Telluria group</taxon>
        <taxon>Massilia</taxon>
    </lineage>
</organism>
<proteinExistence type="predicted"/>
<name>A0ABY4A9R9_9BURK</name>
<protein>
    <recommendedName>
        <fullName evidence="4">Lipoprotein</fullName>
    </recommendedName>
</protein>
<reference evidence="2 3" key="1">
    <citation type="submission" date="2020-10" db="EMBL/GenBank/DDBJ databases">
        <title>Genome analysis of Massilia species.</title>
        <authorList>
            <person name="Jung D.-H."/>
        </authorList>
    </citation>
    <scope>NUCLEOTIDE SEQUENCE [LARGE SCALE GENOMIC DNA]</scope>
    <source>
        <strain evidence="3">sipir</strain>
    </source>
</reference>
<keyword evidence="1" id="KW-0732">Signal</keyword>
<feature type="signal peptide" evidence="1">
    <location>
        <begin position="1"/>
        <end position="18"/>
    </location>
</feature>
<dbReference type="RefSeq" id="WP_243491569.1">
    <property type="nucleotide sequence ID" value="NZ_CP063361.1"/>
</dbReference>
<feature type="chain" id="PRO_5045110259" description="Lipoprotein" evidence="1">
    <location>
        <begin position="19"/>
        <end position="251"/>
    </location>
</feature>
<accession>A0ABY4A9R9</accession>
<sequence length="251" mass="27041">MRTFISAVAYLATASAMAQQPPTMPGPIGKERMQLLSLDRMPLPLPKTELLKMQSATVTKSDDGFSVVSNSPERVRQFVNDLEIVKGLPSTAQQAEAFAEKLMRGPGVPTAPMVVRSLNDLKIGFGPASVRSGKLMGVVPQGTIVGGGWTGIERYFQIDGAGYWRLSENDMSLTGGMFYMNKAAVNTTVGGKPAISKVFTDDHGKRIEEVVWVDGSKFYMLTYAPDLQPGRFSAMKTNVGVSASALASEVR</sequence>
<evidence type="ECO:0000313" key="3">
    <source>
        <dbReference type="Proteomes" id="UP000831532"/>
    </source>
</evidence>
<keyword evidence="3" id="KW-1185">Reference proteome</keyword>
<dbReference type="EMBL" id="CP063361">
    <property type="protein sequence ID" value="UOD30341.1"/>
    <property type="molecule type" value="Genomic_DNA"/>
</dbReference>